<dbReference type="Gene3D" id="3.40.50.2300">
    <property type="match status" value="1"/>
</dbReference>
<feature type="modified residue" description="4-aspartylphosphate" evidence="6">
    <location>
        <position position="52"/>
    </location>
</feature>
<dbReference type="CDD" id="cd00383">
    <property type="entry name" value="trans_reg_C"/>
    <property type="match status" value="1"/>
</dbReference>
<feature type="domain" description="Response regulatory" evidence="8">
    <location>
        <begin position="3"/>
        <end position="119"/>
    </location>
</feature>
<dbReference type="EMBL" id="AP026866">
    <property type="protein sequence ID" value="BDS08443.1"/>
    <property type="molecule type" value="Genomic_DNA"/>
</dbReference>
<dbReference type="PANTHER" id="PTHR48111:SF21">
    <property type="entry name" value="DNA-BINDING DUAL MASTER TRANSCRIPTIONAL REGULATOR RPAA"/>
    <property type="match status" value="1"/>
</dbReference>
<dbReference type="GO" id="GO:0000156">
    <property type="term" value="F:phosphorelay response regulator activity"/>
    <property type="evidence" value="ECO:0007669"/>
    <property type="project" value="TreeGrafter"/>
</dbReference>
<evidence type="ECO:0000259" key="8">
    <source>
        <dbReference type="PROSITE" id="PS50110"/>
    </source>
</evidence>
<dbReference type="InterPro" id="IPR036388">
    <property type="entry name" value="WH-like_DNA-bd_sf"/>
</dbReference>
<evidence type="ECO:0000256" key="7">
    <source>
        <dbReference type="PROSITE-ProRule" id="PRU01091"/>
    </source>
</evidence>
<keyword evidence="5" id="KW-0804">Transcription</keyword>
<protein>
    <submittedName>
        <fullName evidence="10">DNA-binding response regulator</fullName>
    </submittedName>
</protein>
<name>A0AAT9FR69_9BACT</name>
<feature type="domain" description="OmpR/PhoB-type" evidence="9">
    <location>
        <begin position="128"/>
        <end position="224"/>
    </location>
</feature>
<evidence type="ECO:0000256" key="6">
    <source>
        <dbReference type="PROSITE-ProRule" id="PRU00169"/>
    </source>
</evidence>
<dbReference type="Gene3D" id="1.10.10.10">
    <property type="entry name" value="Winged helix-like DNA-binding domain superfamily/Winged helix DNA-binding domain"/>
    <property type="match status" value="1"/>
</dbReference>
<dbReference type="InterPro" id="IPR001789">
    <property type="entry name" value="Sig_transdc_resp-reg_receiver"/>
</dbReference>
<dbReference type="FunFam" id="3.40.50.2300:FF:000001">
    <property type="entry name" value="DNA-binding response regulator PhoB"/>
    <property type="match status" value="1"/>
</dbReference>
<dbReference type="InterPro" id="IPR039420">
    <property type="entry name" value="WalR-like"/>
</dbReference>
<dbReference type="AlphaFoldDB" id="A0AAT9FR69"/>
<evidence type="ECO:0000259" key="9">
    <source>
        <dbReference type="PROSITE" id="PS51755"/>
    </source>
</evidence>
<proteinExistence type="predicted"/>
<feature type="DNA-binding region" description="OmpR/PhoB-type" evidence="7">
    <location>
        <begin position="128"/>
        <end position="224"/>
    </location>
</feature>
<keyword evidence="4 7" id="KW-0238">DNA-binding</keyword>
<organism evidence="10">
    <name type="scientific">Oceaniferula spumae</name>
    <dbReference type="NCBI Taxonomy" id="2979115"/>
    <lineage>
        <taxon>Bacteria</taxon>
        <taxon>Pseudomonadati</taxon>
        <taxon>Verrucomicrobiota</taxon>
        <taxon>Verrucomicrobiia</taxon>
        <taxon>Verrucomicrobiales</taxon>
        <taxon>Verrucomicrobiaceae</taxon>
        <taxon>Oceaniferula</taxon>
    </lineage>
</organism>
<reference evidence="10" key="1">
    <citation type="submission" date="2024-07" db="EMBL/GenBank/DDBJ databases">
        <title>Complete genome sequence of Verrucomicrobiaceae bacterium NT6N.</title>
        <authorList>
            <person name="Huang C."/>
            <person name="Takami H."/>
            <person name="Hamasaki K."/>
        </authorList>
    </citation>
    <scope>NUCLEOTIDE SEQUENCE</scope>
    <source>
        <strain evidence="10">NT6N</strain>
    </source>
</reference>
<dbReference type="GO" id="GO:0005829">
    <property type="term" value="C:cytosol"/>
    <property type="evidence" value="ECO:0007669"/>
    <property type="project" value="TreeGrafter"/>
</dbReference>
<dbReference type="GO" id="GO:0032993">
    <property type="term" value="C:protein-DNA complex"/>
    <property type="evidence" value="ECO:0007669"/>
    <property type="project" value="TreeGrafter"/>
</dbReference>
<keyword evidence="1 6" id="KW-0597">Phosphoprotein</keyword>
<gene>
    <name evidence="10" type="primary">phoB</name>
    <name evidence="10" type="ORF">NT6N_34830</name>
</gene>
<evidence type="ECO:0000256" key="1">
    <source>
        <dbReference type="ARBA" id="ARBA00022553"/>
    </source>
</evidence>
<dbReference type="InterPro" id="IPR011006">
    <property type="entry name" value="CheY-like_superfamily"/>
</dbReference>
<dbReference type="PANTHER" id="PTHR48111">
    <property type="entry name" value="REGULATOR OF RPOS"/>
    <property type="match status" value="1"/>
</dbReference>
<evidence type="ECO:0000256" key="3">
    <source>
        <dbReference type="ARBA" id="ARBA00023015"/>
    </source>
</evidence>
<sequence>MQTILVIEDETDIADLIAFNLRRNNFNVELSPDGLHGLASARSLLPDLIVLDLMMPGMDGVTLFRELQRESATRKIPVIMLTARGQTEDKIAGLEIGADDYMTKPFSPKELMLRIKNLLKRSAPATSGAELKCGPFRFIKNSLKFYVDGEEVDLTATEFKLMLYLCERRNVPQDRHDLLMEVMGYSGDVHSRTLDTHMKRLRRKLGSQVDLLETVRGIGYQVNVPAEETAADS</sequence>
<dbReference type="Pfam" id="PF00486">
    <property type="entry name" value="Trans_reg_C"/>
    <property type="match status" value="1"/>
</dbReference>
<keyword evidence="3" id="KW-0805">Transcription regulation</keyword>
<dbReference type="GO" id="GO:0006355">
    <property type="term" value="P:regulation of DNA-templated transcription"/>
    <property type="evidence" value="ECO:0007669"/>
    <property type="project" value="InterPro"/>
</dbReference>
<evidence type="ECO:0000313" key="10">
    <source>
        <dbReference type="EMBL" id="BDS08443.1"/>
    </source>
</evidence>
<dbReference type="InterPro" id="IPR016032">
    <property type="entry name" value="Sig_transdc_resp-reg_C-effctor"/>
</dbReference>
<dbReference type="InterPro" id="IPR001867">
    <property type="entry name" value="OmpR/PhoB-type_DNA-bd"/>
</dbReference>
<dbReference type="PROSITE" id="PS51755">
    <property type="entry name" value="OMPR_PHOB"/>
    <property type="match status" value="1"/>
</dbReference>
<accession>A0AAT9FR69</accession>
<evidence type="ECO:0000256" key="5">
    <source>
        <dbReference type="ARBA" id="ARBA00023163"/>
    </source>
</evidence>
<dbReference type="SUPFAM" id="SSF46894">
    <property type="entry name" value="C-terminal effector domain of the bipartite response regulators"/>
    <property type="match status" value="1"/>
</dbReference>
<dbReference type="GO" id="GO:0000976">
    <property type="term" value="F:transcription cis-regulatory region binding"/>
    <property type="evidence" value="ECO:0007669"/>
    <property type="project" value="TreeGrafter"/>
</dbReference>
<dbReference type="SMART" id="SM00448">
    <property type="entry name" value="REC"/>
    <property type="match status" value="1"/>
</dbReference>
<evidence type="ECO:0000256" key="4">
    <source>
        <dbReference type="ARBA" id="ARBA00023125"/>
    </source>
</evidence>
<keyword evidence="2" id="KW-0902">Two-component regulatory system</keyword>
<evidence type="ECO:0000256" key="2">
    <source>
        <dbReference type="ARBA" id="ARBA00023012"/>
    </source>
</evidence>
<dbReference type="SUPFAM" id="SSF52172">
    <property type="entry name" value="CheY-like"/>
    <property type="match status" value="1"/>
</dbReference>
<dbReference type="SMART" id="SM00862">
    <property type="entry name" value="Trans_reg_C"/>
    <property type="match status" value="1"/>
</dbReference>
<dbReference type="KEGG" id="osu:NT6N_34830"/>
<dbReference type="PROSITE" id="PS50110">
    <property type="entry name" value="RESPONSE_REGULATORY"/>
    <property type="match status" value="1"/>
</dbReference>
<dbReference type="Gene3D" id="6.10.250.690">
    <property type="match status" value="1"/>
</dbReference>
<dbReference type="Pfam" id="PF00072">
    <property type="entry name" value="Response_reg"/>
    <property type="match status" value="1"/>
</dbReference>